<keyword evidence="1" id="KW-1133">Transmembrane helix</keyword>
<gene>
    <name evidence="2" type="ORF">SAMN05421742_1277</name>
</gene>
<evidence type="ECO:0000313" key="3">
    <source>
        <dbReference type="Proteomes" id="UP000217076"/>
    </source>
</evidence>
<keyword evidence="3" id="KW-1185">Reference proteome</keyword>
<keyword evidence="1" id="KW-0472">Membrane</keyword>
<dbReference type="RefSeq" id="WP_092622094.1">
    <property type="nucleotide sequence ID" value="NZ_FNCV01000027.1"/>
</dbReference>
<feature type="transmembrane region" description="Helical" evidence="1">
    <location>
        <begin position="185"/>
        <end position="210"/>
    </location>
</feature>
<name>A0A1G8GGW3_9PROT</name>
<dbReference type="STRING" id="83401.SAMN05421742_1277"/>
<dbReference type="AlphaFoldDB" id="A0A1G8GGW3"/>
<reference evidence="3" key="1">
    <citation type="submission" date="2016-10" db="EMBL/GenBank/DDBJ databases">
        <authorList>
            <person name="Varghese N."/>
            <person name="Submissions S."/>
        </authorList>
    </citation>
    <scope>NUCLEOTIDE SEQUENCE [LARGE SCALE GENOMIC DNA]</scope>
    <source>
        <strain evidence="3">930I</strain>
    </source>
</reference>
<dbReference type="Proteomes" id="UP000217076">
    <property type="component" value="Unassembled WGS sequence"/>
</dbReference>
<proteinExistence type="predicted"/>
<evidence type="ECO:0000256" key="1">
    <source>
        <dbReference type="SAM" id="Phobius"/>
    </source>
</evidence>
<keyword evidence="1" id="KW-0812">Transmembrane</keyword>
<evidence type="ECO:0000313" key="2">
    <source>
        <dbReference type="EMBL" id="SDH93605.1"/>
    </source>
</evidence>
<accession>A0A1G8GGW3</accession>
<protein>
    <recommendedName>
        <fullName evidence="4">Structural protein P5</fullName>
    </recommendedName>
</protein>
<dbReference type="EMBL" id="FNCV01000027">
    <property type="protein sequence ID" value="SDH93605.1"/>
    <property type="molecule type" value="Genomic_DNA"/>
</dbReference>
<sequence>MSLPRGIRNHNPGNIELGAPWEGLAAEQTDGRFCQFTSPKWGIRAIARILITYADQRRAADGSPIDTVAEVVARWAPPVENDTGAYTRHVAARLGVGPDQIIEIKRAEVMRGLIRAIIAHENGPRFADYYSDAEIDQGMRLAGVDVPPKPLAKSRTIRAGAATTAATGLAGLAEVADQLAPLSGLAAQIAGAAPVVLVILVLVGVGYMVWCRIDDQRTEARP</sequence>
<evidence type="ECO:0008006" key="4">
    <source>
        <dbReference type="Google" id="ProtNLM"/>
    </source>
</evidence>
<organism evidence="2 3">
    <name type="scientific">Roseospirillum parvum</name>
    <dbReference type="NCBI Taxonomy" id="83401"/>
    <lineage>
        <taxon>Bacteria</taxon>
        <taxon>Pseudomonadati</taxon>
        <taxon>Pseudomonadota</taxon>
        <taxon>Alphaproteobacteria</taxon>
        <taxon>Rhodospirillales</taxon>
        <taxon>Rhodospirillaceae</taxon>
        <taxon>Roseospirillum</taxon>
    </lineage>
</organism>
<dbReference type="OrthoDB" id="7330655at2"/>